<reference evidence="1 2" key="1">
    <citation type="submission" date="2017-01" db="EMBL/GenBank/DDBJ databases">
        <title>Draft genome sequence of Diplodia seriata F98.1, a fungal species involved in grapevine trunk diseases.</title>
        <authorList>
            <person name="Robert-Siegwald G."/>
            <person name="Vallet J."/>
            <person name="Abou-Mansour E."/>
            <person name="Xu J."/>
            <person name="Rey P."/>
            <person name="Bertsch C."/>
            <person name="Rego C."/>
            <person name="Larignon P."/>
            <person name="Fontaine F."/>
            <person name="Lebrun M.-H."/>
        </authorList>
    </citation>
    <scope>NUCLEOTIDE SEQUENCE [LARGE SCALE GENOMIC DNA]</scope>
    <source>
        <strain evidence="1 2">F98.1</strain>
    </source>
</reference>
<proteinExistence type="predicted"/>
<dbReference type="OrthoDB" id="4500473at2759"/>
<comment type="caution">
    <text evidence="1">The sequence shown here is derived from an EMBL/GenBank/DDBJ whole genome shotgun (WGS) entry which is preliminary data.</text>
</comment>
<sequence>MSAKPSWFIAPNACSPNGPIQLGSIQYSPHSPEDPLYIPPVFPTDAEGLLVHKLKDFNFDSNANKSSKVGIWASFLQLITTIGGDIDIGRDATKSFTLNAQEMTKMTIRPTTKFVETCVADEKVKRYITKNRFRNKIYMVVGVMIASGAKSCVEYLKAHGLGANLGVDATSLGFPVSAGPKVAFSSEEKTKIGSESSDDFVFAFRLQEVKVKNGGVSVQRFVTKGALFEGDKQAESHGLFLEKEEQSAVVEVIGLSGEDLSGGRLGLEALDAVSETDGNDCICYHLEEQLEI</sequence>
<dbReference type="EMBL" id="MSZU01000076">
    <property type="protein sequence ID" value="OMP86969.1"/>
    <property type="molecule type" value="Genomic_DNA"/>
</dbReference>
<organism evidence="1 2">
    <name type="scientific">Diplodia seriata</name>
    <dbReference type="NCBI Taxonomy" id="420778"/>
    <lineage>
        <taxon>Eukaryota</taxon>
        <taxon>Fungi</taxon>
        <taxon>Dikarya</taxon>
        <taxon>Ascomycota</taxon>
        <taxon>Pezizomycotina</taxon>
        <taxon>Dothideomycetes</taxon>
        <taxon>Dothideomycetes incertae sedis</taxon>
        <taxon>Botryosphaeriales</taxon>
        <taxon>Botryosphaeriaceae</taxon>
        <taxon>Diplodia</taxon>
    </lineage>
</organism>
<name>A0A1S8BHP2_9PEZI</name>
<accession>A0A1S8BHP2</accession>
<dbReference type="AlphaFoldDB" id="A0A1S8BHP2"/>
<evidence type="ECO:0000313" key="2">
    <source>
        <dbReference type="Proteomes" id="UP000190776"/>
    </source>
</evidence>
<gene>
    <name evidence="1" type="ORF">BK809_0007055</name>
</gene>
<evidence type="ECO:0000313" key="1">
    <source>
        <dbReference type="EMBL" id="OMP86969.1"/>
    </source>
</evidence>
<dbReference type="STRING" id="420778.A0A1S8BHP2"/>
<dbReference type="Proteomes" id="UP000190776">
    <property type="component" value="Unassembled WGS sequence"/>
</dbReference>
<protein>
    <submittedName>
        <fullName evidence="1">Uncharacterized protein</fullName>
    </submittedName>
</protein>